<protein>
    <recommendedName>
        <fullName evidence="3">Peptidase C1A papain C-terminal domain-containing protein</fullName>
    </recommendedName>
</protein>
<keyword evidence="2" id="KW-1185">Reference proteome</keyword>
<proteinExistence type="predicted"/>
<dbReference type="SUPFAM" id="SSF54001">
    <property type="entry name" value="Cysteine proteinases"/>
    <property type="match status" value="1"/>
</dbReference>
<dbReference type="AlphaFoldDB" id="A0A919A0H2"/>
<dbReference type="Gene3D" id="3.90.70.10">
    <property type="entry name" value="Cysteine proteinases"/>
    <property type="match status" value="1"/>
</dbReference>
<evidence type="ECO:0000313" key="2">
    <source>
        <dbReference type="Proteomes" id="UP000641386"/>
    </source>
</evidence>
<dbReference type="RefSeq" id="WP_189901995.1">
    <property type="nucleotide sequence ID" value="NZ_BNBC01000017.1"/>
</dbReference>
<reference evidence="1" key="1">
    <citation type="journal article" date="2014" name="Int. J. Syst. Evol. Microbiol.">
        <title>Complete genome sequence of Corynebacterium casei LMG S-19264T (=DSM 44701T), isolated from a smear-ripened cheese.</title>
        <authorList>
            <consortium name="US DOE Joint Genome Institute (JGI-PGF)"/>
            <person name="Walter F."/>
            <person name="Albersmeier A."/>
            <person name="Kalinowski J."/>
            <person name="Ruckert C."/>
        </authorList>
    </citation>
    <scope>NUCLEOTIDE SEQUENCE</scope>
    <source>
        <strain evidence="1">JCM 3302</strain>
    </source>
</reference>
<dbReference type="InterPro" id="IPR038765">
    <property type="entry name" value="Papain-like_cys_pep_sf"/>
</dbReference>
<name>A0A919A0H2_9ACTN</name>
<organism evidence="1 2">
    <name type="scientific">Streptomyces spiralis</name>
    <dbReference type="NCBI Taxonomy" id="66376"/>
    <lineage>
        <taxon>Bacteria</taxon>
        <taxon>Bacillati</taxon>
        <taxon>Actinomycetota</taxon>
        <taxon>Actinomycetes</taxon>
        <taxon>Kitasatosporales</taxon>
        <taxon>Streptomycetaceae</taxon>
        <taxon>Streptomyces</taxon>
    </lineage>
</organism>
<sequence length="278" mass="29997">MPLTHGILTHRYPHHTKLGRHQVLDARSLQWVHEHTGAALKPVQHTPRIPVLDQEDLFAQGIHLSQVIAGAEDVDALGSCTGNAGTAGVSLLLDDAEAKAAGLDLADPKSVEEWAIGLYAEATGLDDADGTFPPADTGSSGLAIAKALKRRGLVGHYRHATNATAVASLLQTGGLLFGVPWFKAWFEPDRYGFIDGGDWESSPLAGGHEIFVTGLEQVVQDHAGRVEPGSTVIRFRNSWSRSWGDDGDGLMTLATYQRLRRYIDAIQLAKSDAIQLRK</sequence>
<evidence type="ECO:0000313" key="1">
    <source>
        <dbReference type="EMBL" id="GHE80100.1"/>
    </source>
</evidence>
<dbReference type="Proteomes" id="UP000641386">
    <property type="component" value="Unassembled WGS sequence"/>
</dbReference>
<comment type="caution">
    <text evidence="1">The sequence shown here is derived from an EMBL/GenBank/DDBJ whole genome shotgun (WGS) entry which is preliminary data.</text>
</comment>
<gene>
    <name evidence="1" type="ORF">GCM10014715_39330</name>
</gene>
<evidence type="ECO:0008006" key="3">
    <source>
        <dbReference type="Google" id="ProtNLM"/>
    </source>
</evidence>
<accession>A0A919A0H2</accession>
<dbReference type="EMBL" id="BNBC01000017">
    <property type="protein sequence ID" value="GHE80100.1"/>
    <property type="molecule type" value="Genomic_DNA"/>
</dbReference>
<reference evidence="1" key="2">
    <citation type="submission" date="2020-09" db="EMBL/GenBank/DDBJ databases">
        <authorList>
            <person name="Sun Q."/>
            <person name="Ohkuma M."/>
        </authorList>
    </citation>
    <scope>NUCLEOTIDE SEQUENCE</scope>
    <source>
        <strain evidence="1">JCM 3302</strain>
    </source>
</reference>